<proteinExistence type="inferred from homology"/>
<dbReference type="InterPro" id="IPR007324">
    <property type="entry name" value="Sugar-bd_dom_put"/>
</dbReference>
<evidence type="ECO:0000313" key="8">
    <source>
        <dbReference type="Proteomes" id="UP000464495"/>
    </source>
</evidence>
<dbReference type="GO" id="GO:0003700">
    <property type="term" value="F:DNA-binding transcription factor activity"/>
    <property type="evidence" value="ECO:0007669"/>
    <property type="project" value="InterPro"/>
</dbReference>
<gene>
    <name evidence="7" type="ORF">GO499_07830</name>
</gene>
<evidence type="ECO:0000313" key="7">
    <source>
        <dbReference type="EMBL" id="QHQ35111.1"/>
    </source>
</evidence>
<reference evidence="7 8" key="1">
    <citation type="submission" date="2019-12" db="EMBL/GenBank/DDBJ databases">
        <title>Complete genome sequence of Algicella marina strain 9Alg 56(T) isolated from the red alga Tichocarpus crinitus.</title>
        <authorList>
            <person name="Kim S.-G."/>
            <person name="Nedashkovskaya O.I."/>
        </authorList>
    </citation>
    <scope>NUCLEOTIDE SEQUENCE [LARGE SCALE GENOMIC DNA]</scope>
    <source>
        <strain evidence="7 8">9Alg 56</strain>
    </source>
</reference>
<dbReference type="Proteomes" id="UP000464495">
    <property type="component" value="Chromosome"/>
</dbReference>
<dbReference type="SUPFAM" id="SSF100950">
    <property type="entry name" value="NagB/RpiA/CoA transferase-like"/>
    <property type="match status" value="1"/>
</dbReference>
<dbReference type="PANTHER" id="PTHR34294:SF1">
    <property type="entry name" value="TRANSCRIPTIONAL REGULATOR LSRR"/>
    <property type="match status" value="1"/>
</dbReference>
<feature type="domain" description="RNA polymerase sigma-70 region 4" evidence="6">
    <location>
        <begin position="55"/>
        <end position="83"/>
    </location>
</feature>
<keyword evidence="4" id="KW-0804">Transcription</keyword>
<keyword evidence="8" id="KW-1185">Reference proteome</keyword>
<accession>A0A6P1T067</accession>
<name>A0A6P1T067_9RHOB</name>
<evidence type="ECO:0000256" key="1">
    <source>
        <dbReference type="ARBA" id="ARBA00010466"/>
    </source>
</evidence>
<feature type="domain" description="Sugar-binding" evidence="5">
    <location>
        <begin position="96"/>
        <end position="351"/>
    </location>
</feature>
<evidence type="ECO:0000256" key="4">
    <source>
        <dbReference type="ARBA" id="ARBA00023163"/>
    </source>
</evidence>
<dbReference type="GO" id="GO:0030246">
    <property type="term" value="F:carbohydrate binding"/>
    <property type="evidence" value="ECO:0007669"/>
    <property type="project" value="InterPro"/>
</dbReference>
<dbReference type="PANTHER" id="PTHR34294">
    <property type="entry name" value="TRANSCRIPTIONAL REGULATOR-RELATED"/>
    <property type="match status" value="1"/>
</dbReference>
<dbReference type="Pfam" id="PF04198">
    <property type="entry name" value="Sugar-bind"/>
    <property type="match status" value="1"/>
</dbReference>
<dbReference type="GO" id="GO:0003677">
    <property type="term" value="F:DNA binding"/>
    <property type="evidence" value="ECO:0007669"/>
    <property type="project" value="UniProtKB-KW"/>
</dbReference>
<dbReference type="AlphaFoldDB" id="A0A6P1T067"/>
<dbReference type="InterPro" id="IPR051054">
    <property type="entry name" value="SorC_transcr_regulators"/>
</dbReference>
<dbReference type="Pfam" id="PF04545">
    <property type="entry name" value="Sigma70_r4"/>
    <property type="match status" value="1"/>
</dbReference>
<comment type="similarity">
    <text evidence="1">Belongs to the SorC transcriptional regulatory family.</text>
</comment>
<dbReference type="InterPro" id="IPR007630">
    <property type="entry name" value="RNA_pol_sigma70_r4"/>
</dbReference>
<evidence type="ECO:0000256" key="2">
    <source>
        <dbReference type="ARBA" id="ARBA00023015"/>
    </source>
</evidence>
<dbReference type="InterPro" id="IPR036388">
    <property type="entry name" value="WH-like_DNA-bd_sf"/>
</dbReference>
<organism evidence="7 8">
    <name type="scientific">Algicella marina</name>
    <dbReference type="NCBI Taxonomy" id="2683284"/>
    <lineage>
        <taxon>Bacteria</taxon>
        <taxon>Pseudomonadati</taxon>
        <taxon>Pseudomonadota</taxon>
        <taxon>Alphaproteobacteria</taxon>
        <taxon>Rhodobacterales</taxon>
        <taxon>Paracoccaceae</taxon>
        <taxon>Algicella</taxon>
    </lineage>
</organism>
<evidence type="ECO:0000259" key="6">
    <source>
        <dbReference type="Pfam" id="PF04545"/>
    </source>
</evidence>
<dbReference type="InterPro" id="IPR037171">
    <property type="entry name" value="NagB/RpiA_transferase-like"/>
</dbReference>
<dbReference type="SUPFAM" id="SSF88659">
    <property type="entry name" value="Sigma3 and sigma4 domains of RNA polymerase sigma factors"/>
    <property type="match status" value="1"/>
</dbReference>
<dbReference type="Gene3D" id="1.10.10.10">
    <property type="entry name" value="Winged helix-like DNA-binding domain superfamily/Winged helix DNA-binding domain"/>
    <property type="match status" value="1"/>
</dbReference>
<sequence length="364" mass="39652">MQVKIFRCIACHTNEFRAILSLDQRTIRVVRGGMTVAREPNEDTEAFIAEVCWHYYVNEMTQAEIAKMLDVTRLRVNQAIQRAKALGLVKVQIDSPFVARVELQHDLKDALGLSRAVVAPANRDEHDYHRPVGAALAAHLSERLRVAQWKSFGVSWGLTLDSAIRKLQKQSHPGMEVVSILGGTAQGSTFNSFGIASGFADALGAHYSILTAPIYLSDGIDRDLFLSQYALKEHFAKFDSLDAVILTCSNVSEKSFLVSHGLPRELTPANLMNAGAIGDVLGQFLDRDGNSVSPDVDDRTIGMPLELVHNVPEKIMAAAGAHKVDIIRAACARGLVDTLVTDDVTAELLLAAQANVTKDQGQEA</sequence>
<protein>
    <submittedName>
        <fullName evidence="7">Transcriptional regulator</fullName>
    </submittedName>
</protein>
<dbReference type="KEGG" id="amaq:GO499_07830"/>
<evidence type="ECO:0000259" key="5">
    <source>
        <dbReference type="Pfam" id="PF04198"/>
    </source>
</evidence>
<dbReference type="GO" id="GO:0006352">
    <property type="term" value="P:DNA-templated transcription initiation"/>
    <property type="evidence" value="ECO:0007669"/>
    <property type="project" value="InterPro"/>
</dbReference>
<dbReference type="EMBL" id="CP046620">
    <property type="protein sequence ID" value="QHQ35111.1"/>
    <property type="molecule type" value="Genomic_DNA"/>
</dbReference>
<dbReference type="Gene3D" id="3.40.50.1360">
    <property type="match status" value="1"/>
</dbReference>
<dbReference type="InterPro" id="IPR013324">
    <property type="entry name" value="RNA_pol_sigma_r3/r4-like"/>
</dbReference>
<evidence type="ECO:0000256" key="3">
    <source>
        <dbReference type="ARBA" id="ARBA00023125"/>
    </source>
</evidence>
<keyword evidence="2" id="KW-0805">Transcription regulation</keyword>
<keyword evidence="3" id="KW-0238">DNA-binding</keyword>